<dbReference type="CDD" id="cd00009">
    <property type="entry name" value="AAA"/>
    <property type="match status" value="1"/>
</dbReference>
<dbReference type="EMBL" id="DTMM01000123">
    <property type="protein sequence ID" value="HFT93532.1"/>
    <property type="molecule type" value="Genomic_DNA"/>
</dbReference>
<evidence type="ECO:0000259" key="5">
    <source>
        <dbReference type="SMART" id="SM00382"/>
    </source>
</evidence>
<proteinExistence type="inferred from homology"/>
<evidence type="ECO:0000256" key="3">
    <source>
        <dbReference type="ARBA" id="ARBA00022840"/>
    </source>
</evidence>
<feature type="domain" description="AAA+ ATPase" evidence="5">
    <location>
        <begin position="98"/>
        <end position="231"/>
    </location>
</feature>
<evidence type="ECO:0000256" key="1">
    <source>
        <dbReference type="ARBA" id="ARBA00008059"/>
    </source>
</evidence>
<dbReference type="InterPro" id="IPR002611">
    <property type="entry name" value="IstB_ATP-bd"/>
</dbReference>
<keyword evidence="2" id="KW-0547">Nucleotide-binding</keyword>
<evidence type="ECO:0000256" key="2">
    <source>
        <dbReference type="ARBA" id="ARBA00022741"/>
    </source>
</evidence>
<dbReference type="InterPro" id="IPR028350">
    <property type="entry name" value="DNAC/IstB-like"/>
</dbReference>
<dbReference type="InterPro" id="IPR047661">
    <property type="entry name" value="IstB"/>
</dbReference>
<dbReference type="InterPro" id="IPR027417">
    <property type="entry name" value="P-loop_NTPase"/>
</dbReference>
<keyword evidence="3" id="KW-0067">ATP-binding</keyword>
<reference evidence="6" key="1">
    <citation type="journal article" date="2020" name="mSystems">
        <title>Genome- and Community-Level Interaction Insights into Carbon Utilization and Element Cycling Functions of Hydrothermarchaeota in Hydrothermal Sediment.</title>
        <authorList>
            <person name="Zhou Z."/>
            <person name="Liu Y."/>
            <person name="Xu W."/>
            <person name="Pan J."/>
            <person name="Luo Z.H."/>
            <person name="Li M."/>
        </authorList>
    </citation>
    <scope>NUCLEOTIDE SEQUENCE [LARGE SCALE GENOMIC DNA]</scope>
    <source>
        <strain evidence="6">SpSt-902</strain>
    </source>
</reference>
<dbReference type="Gene3D" id="3.40.50.300">
    <property type="entry name" value="P-loop containing nucleotide triphosphate hydrolases"/>
    <property type="match status" value="1"/>
</dbReference>
<dbReference type="GO" id="GO:0005524">
    <property type="term" value="F:ATP binding"/>
    <property type="evidence" value="ECO:0007669"/>
    <property type="project" value="UniProtKB-KW"/>
</dbReference>
<dbReference type="Pfam" id="PF01695">
    <property type="entry name" value="IstB_IS21"/>
    <property type="match status" value="1"/>
</dbReference>
<feature type="region of interest" description="Disordered" evidence="4">
    <location>
        <begin position="241"/>
        <end position="260"/>
    </location>
</feature>
<organism evidence="6">
    <name type="scientific">Leptospirillum ferriphilum</name>
    <dbReference type="NCBI Taxonomy" id="178606"/>
    <lineage>
        <taxon>Bacteria</taxon>
        <taxon>Pseudomonadati</taxon>
        <taxon>Nitrospirota</taxon>
        <taxon>Nitrospiria</taxon>
        <taxon>Nitrospirales</taxon>
        <taxon>Nitrospiraceae</taxon>
        <taxon>Leptospirillum</taxon>
    </lineage>
</organism>
<comment type="caution">
    <text evidence="6">The sequence shown here is derived from an EMBL/GenBank/DDBJ whole genome shotgun (WGS) entry which is preliminary data.</text>
</comment>
<accession>A0A7C3QUU5</accession>
<dbReference type="NCBIfam" id="NF038214">
    <property type="entry name" value="IS21_help_AAA"/>
    <property type="match status" value="1"/>
</dbReference>
<dbReference type="SUPFAM" id="SSF52540">
    <property type="entry name" value="P-loop containing nucleoside triphosphate hydrolases"/>
    <property type="match status" value="1"/>
</dbReference>
<dbReference type="PANTHER" id="PTHR30050">
    <property type="entry name" value="CHROMOSOMAL REPLICATION INITIATOR PROTEIN DNAA"/>
    <property type="match status" value="1"/>
</dbReference>
<dbReference type="PANTHER" id="PTHR30050:SF4">
    <property type="entry name" value="ATP-BINDING PROTEIN RV3427C IN INSERTION SEQUENCE-RELATED"/>
    <property type="match status" value="1"/>
</dbReference>
<dbReference type="SMART" id="SM00382">
    <property type="entry name" value="AAA"/>
    <property type="match status" value="1"/>
</dbReference>
<protein>
    <submittedName>
        <fullName evidence="6">AAA family ATPase</fullName>
    </submittedName>
</protein>
<dbReference type="GO" id="GO:0006260">
    <property type="term" value="P:DNA replication"/>
    <property type="evidence" value="ECO:0007669"/>
    <property type="project" value="TreeGrafter"/>
</dbReference>
<dbReference type="InterPro" id="IPR003593">
    <property type="entry name" value="AAA+_ATPase"/>
</dbReference>
<evidence type="ECO:0000313" key="6">
    <source>
        <dbReference type="EMBL" id="HFT93532.1"/>
    </source>
</evidence>
<dbReference type="AlphaFoldDB" id="A0A7C3QUU5"/>
<name>A0A7C3QUU5_9BACT</name>
<comment type="similarity">
    <text evidence="1">Belongs to the IS21/IS1162 putative ATP-binding protein family.</text>
</comment>
<evidence type="ECO:0000256" key="4">
    <source>
        <dbReference type="SAM" id="MobiDB-lite"/>
    </source>
</evidence>
<gene>
    <name evidence="6" type="ORF">ENX03_06280</name>
</gene>
<dbReference type="PIRSF" id="PIRSF003073">
    <property type="entry name" value="DNAC_TnpB_IstB"/>
    <property type="match status" value="1"/>
</dbReference>
<sequence>MLNHPTIDKLVRLKLPRMADGLRNASAHPDLQALSFEERLGLLVDLELTDRENRKLTARLRKSRLGRTACVEDIDYRSARGLDRSLILDLATGNWISRGRSLLITGPTGVGKSYLARALGHTACRLGFSCLYARVPRLFGDLALSRAIGKIGRSLSTLAKTDLLILDDFALVPMSSEQRHDLLEILEDRWESRATLVTSQYPVSHWHERIGDPTLADAILDRLIHTGFRIELKGDSLRILHRNRPDPDPLDPLQKKGTAR</sequence>